<evidence type="ECO:0000313" key="5">
    <source>
        <dbReference type="EMBL" id="KJY00260.1"/>
    </source>
</evidence>
<reference evidence="5 6" key="1">
    <citation type="submission" date="2015-03" db="EMBL/GenBank/DDBJ databases">
        <title>RNA-seq based gene annotation and comparative genomics of four Zymoseptoria species reveal species-specific pathogenicity related genes and transposable element activity.</title>
        <authorList>
            <person name="Grandaubert J."/>
            <person name="Bhattacharyya A."/>
            <person name="Stukenbrock E.H."/>
        </authorList>
    </citation>
    <scope>NUCLEOTIDE SEQUENCE [LARGE SCALE GENOMIC DNA]</scope>
    <source>
        <strain evidence="5 6">Zb18110</strain>
    </source>
</reference>
<dbReference type="PANTHER" id="PTHR34997">
    <property type="entry name" value="AM15"/>
    <property type="match status" value="1"/>
</dbReference>
<feature type="domain" description="LysM" evidence="4">
    <location>
        <begin position="481"/>
        <end position="531"/>
    </location>
</feature>
<dbReference type="GO" id="GO:0008061">
    <property type="term" value="F:chitin binding"/>
    <property type="evidence" value="ECO:0007669"/>
    <property type="project" value="UniProtKB-KW"/>
</dbReference>
<dbReference type="InterPro" id="IPR052210">
    <property type="entry name" value="LysM1-like"/>
</dbReference>
<name>A0A0F4GS29_9PEZI</name>
<comment type="caution">
    <text evidence="5">The sequence shown here is derived from an EMBL/GenBank/DDBJ whole genome shotgun (WGS) entry which is preliminary data.</text>
</comment>
<dbReference type="Proteomes" id="UP000033647">
    <property type="component" value="Unassembled WGS sequence"/>
</dbReference>
<dbReference type="PROSITE" id="PS51782">
    <property type="entry name" value="LYSM"/>
    <property type="match status" value="2"/>
</dbReference>
<protein>
    <submittedName>
        <fullName evidence="5">LysM domain-containing protein</fullName>
    </submittedName>
</protein>
<keyword evidence="6" id="KW-1185">Reference proteome</keyword>
<dbReference type="PANTHER" id="PTHR34997:SF1">
    <property type="entry name" value="PEPTIDOGLYCAN-BINDING LYSIN DOMAIN"/>
    <property type="match status" value="1"/>
</dbReference>
<dbReference type="OrthoDB" id="5985073at2759"/>
<dbReference type="EMBL" id="LAFY01000329">
    <property type="protein sequence ID" value="KJY00260.1"/>
    <property type="molecule type" value="Genomic_DNA"/>
</dbReference>
<evidence type="ECO:0000256" key="2">
    <source>
        <dbReference type="ARBA" id="ARBA00023026"/>
    </source>
</evidence>
<accession>A0A0F4GS29</accession>
<feature type="domain" description="LysM" evidence="4">
    <location>
        <begin position="591"/>
        <end position="641"/>
    </location>
</feature>
<evidence type="ECO:0000259" key="4">
    <source>
        <dbReference type="PROSITE" id="PS51782"/>
    </source>
</evidence>
<sequence>MALNLTNLTSGAAFSMFPSVDAVELAQGYGWTMTCLEAVNTTLNCEPALFRMASDFDDYYWTVDNVTTLCTLPCLLQTSAWYDNVEIACEGEVYPVSGKLVPVDLVPGEFNEGINMVCLKPDHLFLDYAPTNGNDTMSSNQSMALGSSILSNEVLGANETDSLPGVLDPEMAQWCFIVSQNLVGVEAEPDCLRNPDNIFCTDPESMTRLVNLYPNSILCAPCYLIVLWFRLNSNFLPNTDHTEWLIKQYLDILDICQVTMPELVIRAVPEYAPAPLSPASNLTSNTTTPVTNATCSDQIINLDGSGCDAQATKYNISTGDLQFASRSRNCSSPRTICAPDACILHKVDNNASCESRTVAYSTQSQNISTSLLRGWNMHILGLCDDLTIGQYVCASPPGGFYELPPPLPGSMSDGSGPVRGGQGSDSTSSSHLSMTASISKALNSTAAGQTPMPTTNLTPAVSPTTTFPFPTQSGITPDCSKYMDAKKGDYCSKFAADNGISEEQLYEWNPVLGKDGADCDTQFQASTEYCVGISLVSSGTSNDATSAAATSNAATSNAATSNVATSSVATPSSTSSASPPMQSGISPKCNKFDVAKKGDYCSKFATDHGISAGDLYTWNPILGENGKDCDTLFQAGVLYCISVSS</sequence>
<dbReference type="InterPro" id="IPR018392">
    <property type="entry name" value="LysM"/>
</dbReference>
<evidence type="ECO:0000256" key="3">
    <source>
        <dbReference type="SAM" id="MobiDB-lite"/>
    </source>
</evidence>
<dbReference type="CDD" id="cd00118">
    <property type="entry name" value="LysM"/>
    <property type="match status" value="2"/>
</dbReference>
<organism evidence="5 6">
    <name type="scientific">Zymoseptoria brevis</name>
    <dbReference type="NCBI Taxonomy" id="1047168"/>
    <lineage>
        <taxon>Eukaryota</taxon>
        <taxon>Fungi</taxon>
        <taxon>Dikarya</taxon>
        <taxon>Ascomycota</taxon>
        <taxon>Pezizomycotina</taxon>
        <taxon>Dothideomycetes</taxon>
        <taxon>Dothideomycetidae</taxon>
        <taxon>Mycosphaerellales</taxon>
        <taxon>Mycosphaerellaceae</taxon>
        <taxon>Zymoseptoria</taxon>
    </lineage>
</organism>
<dbReference type="InterPro" id="IPR036779">
    <property type="entry name" value="LysM_dom_sf"/>
</dbReference>
<evidence type="ECO:0000256" key="1">
    <source>
        <dbReference type="ARBA" id="ARBA00022669"/>
    </source>
</evidence>
<keyword evidence="2" id="KW-0843">Virulence</keyword>
<dbReference type="AlphaFoldDB" id="A0A0F4GS29"/>
<proteinExistence type="predicted"/>
<feature type="region of interest" description="Disordered" evidence="3">
    <location>
        <begin position="404"/>
        <end position="431"/>
    </location>
</feature>
<dbReference type="Gene3D" id="3.10.350.10">
    <property type="entry name" value="LysM domain"/>
    <property type="match status" value="2"/>
</dbReference>
<dbReference type="STRING" id="1047168.A0A0F4GS29"/>
<gene>
    <name evidence="5" type="ORF">TI39_contig337g00008</name>
</gene>
<dbReference type="Pfam" id="PF01476">
    <property type="entry name" value="LysM"/>
    <property type="match status" value="2"/>
</dbReference>
<keyword evidence="1" id="KW-0147">Chitin-binding</keyword>
<evidence type="ECO:0000313" key="6">
    <source>
        <dbReference type="Proteomes" id="UP000033647"/>
    </source>
</evidence>